<dbReference type="RefSeq" id="XP_020036844.1">
    <property type="nucleotide sequence ID" value="XM_020181255.1"/>
</dbReference>
<dbReference type="CDD" id="cd07687">
    <property type="entry name" value="IgC_TCR_delta"/>
    <property type="match status" value="1"/>
</dbReference>
<sequence>MADIIQRRSMIVIEINSKEDECLRAWRKGFQKGMTGSKIRSQVRMADVASRTEEPQTETPGPAWPDLTTKPFHLAGARLAENIRHYGFSEAYSEKPGEDFVKLCSTVIGGILTVLQNPQTPVQKPQGQKHHLPEKSSAWIWCHRGCATDKLIFGQGTQLTVEPRIQPPTKPSVFIMKNGTKVACLVKDFYPKNVQISFKPSEKIAEFDPAIVISPSGKYSAVKLGQYEDSSSVTCSVQYNNETVHSTDYEPKKSSLDNPKPTETENVKQTSEPTCHEPRVHTEKVNMISLTVLGLRMLFAKSIAINFLLTAKLFFF</sequence>
<proteinExistence type="predicted"/>
<protein>
    <submittedName>
        <fullName evidence="4">Uncharacterized protein LOC109697567</fullName>
    </submittedName>
</protein>
<evidence type="ECO:0000256" key="3">
    <source>
        <dbReference type="SAM" id="MobiDB-lite"/>
    </source>
</evidence>
<accession>A0A8B7VZK8</accession>
<dbReference type="KEGG" id="ccan:109697567"/>
<dbReference type="SUPFAM" id="SSF48726">
    <property type="entry name" value="Immunoglobulin"/>
    <property type="match status" value="2"/>
</dbReference>
<reference evidence="4" key="1">
    <citation type="submission" date="2025-08" db="UniProtKB">
        <authorList>
            <consortium name="RefSeq"/>
        </authorList>
    </citation>
    <scope>IDENTIFICATION</scope>
    <source>
        <tissue evidence="4">Leukocyte</tissue>
    </source>
</reference>
<evidence type="ECO:0000256" key="2">
    <source>
        <dbReference type="ARBA" id="ARBA00023180"/>
    </source>
</evidence>
<dbReference type="PANTHER" id="PTHR19971">
    <property type="entry name" value="SIGNAL-REGULATORY PROTEIN BETA"/>
    <property type="match status" value="1"/>
</dbReference>
<organism evidence="4">
    <name type="scientific">Castor canadensis</name>
    <name type="common">American beaver</name>
    <dbReference type="NCBI Taxonomy" id="51338"/>
    <lineage>
        <taxon>Eukaryota</taxon>
        <taxon>Metazoa</taxon>
        <taxon>Chordata</taxon>
        <taxon>Craniata</taxon>
        <taxon>Vertebrata</taxon>
        <taxon>Euteleostomi</taxon>
        <taxon>Mammalia</taxon>
        <taxon>Eutheria</taxon>
        <taxon>Euarchontoglires</taxon>
        <taxon>Glires</taxon>
        <taxon>Rodentia</taxon>
        <taxon>Castorimorpha</taxon>
        <taxon>Castoridae</taxon>
        <taxon>Castor</taxon>
    </lineage>
</organism>
<feature type="region of interest" description="Disordered" evidence="3">
    <location>
        <begin position="49"/>
        <end position="68"/>
    </location>
</feature>
<dbReference type="InterPro" id="IPR013783">
    <property type="entry name" value="Ig-like_fold"/>
</dbReference>
<keyword evidence="1" id="KW-1015">Disulfide bond</keyword>
<dbReference type="OrthoDB" id="9945861at2759"/>
<dbReference type="FunFam" id="2.60.40.10:FF:001810">
    <property type="entry name" value="T cell receptor delta constant"/>
    <property type="match status" value="1"/>
</dbReference>
<evidence type="ECO:0000313" key="4">
    <source>
        <dbReference type="RefSeq" id="XP_020036844.1"/>
    </source>
</evidence>
<name>A0A8B7VZK8_CASCN</name>
<evidence type="ECO:0000256" key="1">
    <source>
        <dbReference type="ARBA" id="ARBA00023157"/>
    </source>
</evidence>
<dbReference type="InterPro" id="IPR036179">
    <property type="entry name" value="Ig-like_dom_sf"/>
</dbReference>
<feature type="region of interest" description="Disordered" evidence="3">
    <location>
        <begin position="247"/>
        <end position="275"/>
    </location>
</feature>
<dbReference type="Gene3D" id="2.60.40.10">
    <property type="entry name" value="Immunoglobulins"/>
    <property type="match status" value="1"/>
</dbReference>
<feature type="compositionally biased region" description="Basic and acidic residues" evidence="3">
    <location>
        <begin position="247"/>
        <end position="266"/>
    </location>
</feature>
<dbReference type="AlphaFoldDB" id="A0A8B7VZK8"/>
<keyword evidence="2" id="KW-0325">Glycoprotein</keyword>
<dbReference type="InterPro" id="IPR051755">
    <property type="entry name" value="Ig-like_CS_Receptor"/>
</dbReference>
<gene>
    <name evidence="4" type="primary">LOC109697567</name>
</gene>